<evidence type="ECO:0000259" key="6">
    <source>
        <dbReference type="Pfam" id="PF20806"/>
    </source>
</evidence>
<organism evidence="7 8">
    <name type="scientific">Teladorsagia circumcincta</name>
    <name type="common">Brown stomach worm</name>
    <name type="synonym">Ostertagia circumcincta</name>
    <dbReference type="NCBI Taxonomy" id="45464"/>
    <lineage>
        <taxon>Eukaryota</taxon>
        <taxon>Metazoa</taxon>
        <taxon>Ecdysozoa</taxon>
        <taxon>Nematoda</taxon>
        <taxon>Chromadorea</taxon>
        <taxon>Rhabditida</taxon>
        <taxon>Rhabditina</taxon>
        <taxon>Rhabditomorpha</taxon>
        <taxon>Strongyloidea</taxon>
        <taxon>Trichostrongylidae</taxon>
        <taxon>Teladorsagia</taxon>
    </lineage>
</organism>
<dbReference type="Gene3D" id="2.60.40.1530">
    <property type="entry name" value="ntegrin, alpha v. Chain A, domain 4"/>
    <property type="match status" value="1"/>
</dbReference>
<dbReference type="GO" id="GO:0016020">
    <property type="term" value="C:membrane"/>
    <property type="evidence" value="ECO:0007669"/>
    <property type="project" value="UniProtKB-SubCell"/>
</dbReference>
<evidence type="ECO:0000256" key="5">
    <source>
        <dbReference type="SAM" id="MobiDB-lite"/>
    </source>
</evidence>
<gene>
    <name evidence="7" type="ORF">TELCIR_24364</name>
</gene>
<evidence type="ECO:0000256" key="4">
    <source>
        <dbReference type="ARBA" id="ARBA00023180"/>
    </source>
</evidence>
<keyword evidence="2" id="KW-0401">Integrin</keyword>
<evidence type="ECO:0000313" key="7">
    <source>
        <dbReference type="EMBL" id="PIO54277.1"/>
    </source>
</evidence>
<dbReference type="OrthoDB" id="5317514at2759"/>
<dbReference type="AlphaFoldDB" id="A0A2G9T8I1"/>
<accession>A0A2G9T8I1</accession>
<feature type="region of interest" description="Disordered" evidence="5">
    <location>
        <begin position="56"/>
        <end position="100"/>
    </location>
</feature>
<protein>
    <recommendedName>
        <fullName evidence="6">Integrin alpha third immunoglobulin-like domain-containing protein</fullName>
    </recommendedName>
</protein>
<dbReference type="EMBL" id="KZ398982">
    <property type="protein sequence ID" value="PIO54277.1"/>
    <property type="molecule type" value="Genomic_DNA"/>
</dbReference>
<evidence type="ECO:0000256" key="1">
    <source>
        <dbReference type="ARBA" id="ARBA00004479"/>
    </source>
</evidence>
<sequence length="100" mass="11465">PSEIEAATLDIFWPSFSADGGNLLYIITDPVLSDPSKGRCRVKQIQNINPLNLRLTNEHIPTEAPHRIQSADYGKTEEEEEDEDETEEHMEREEETKVQK</sequence>
<evidence type="ECO:0000256" key="3">
    <source>
        <dbReference type="ARBA" id="ARBA00023136"/>
    </source>
</evidence>
<keyword evidence="8" id="KW-1185">Reference proteome</keyword>
<keyword evidence="3" id="KW-0472">Membrane</keyword>
<dbReference type="Proteomes" id="UP000230423">
    <property type="component" value="Unassembled WGS sequence"/>
</dbReference>
<proteinExistence type="predicted"/>
<reference evidence="7 8" key="1">
    <citation type="submission" date="2015-09" db="EMBL/GenBank/DDBJ databases">
        <title>Draft genome of the parasitic nematode Teladorsagia circumcincta isolate WARC Sus (inbred).</title>
        <authorList>
            <person name="Mitreva M."/>
        </authorList>
    </citation>
    <scope>NUCLEOTIDE SEQUENCE [LARGE SCALE GENOMIC DNA]</scope>
    <source>
        <strain evidence="7 8">S</strain>
    </source>
</reference>
<evidence type="ECO:0000313" key="8">
    <source>
        <dbReference type="Proteomes" id="UP000230423"/>
    </source>
</evidence>
<dbReference type="Pfam" id="PF20806">
    <property type="entry name" value="Integrin_A_Ig_3"/>
    <property type="match status" value="1"/>
</dbReference>
<dbReference type="GO" id="GO:0007229">
    <property type="term" value="P:integrin-mediated signaling pathway"/>
    <property type="evidence" value="ECO:0007669"/>
    <property type="project" value="UniProtKB-KW"/>
</dbReference>
<feature type="domain" description="Integrin alpha third immunoglobulin-like" evidence="6">
    <location>
        <begin position="1"/>
        <end position="94"/>
    </location>
</feature>
<feature type="compositionally biased region" description="Basic and acidic residues" evidence="5">
    <location>
        <begin position="56"/>
        <end position="66"/>
    </location>
</feature>
<feature type="compositionally biased region" description="Basic and acidic residues" evidence="5">
    <location>
        <begin position="89"/>
        <end position="100"/>
    </location>
</feature>
<evidence type="ECO:0000256" key="2">
    <source>
        <dbReference type="ARBA" id="ARBA00023037"/>
    </source>
</evidence>
<dbReference type="InterPro" id="IPR032695">
    <property type="entry name" value="Integrin_dom_sf"/>
</dbReference>
<feature type="compositionally biased region" description="Acidic residues" evidence="5">
    <location>
        <begin position="77"/>
        <end position="88"/>
    </location>
</feature>
<feature type="non-terminal residue" evidence="7">
    <location>
        <position position="1"/>
    </location>
</feature>
<keyword evidence="4" id="KW-0325">Glycoprotein</keyword>
<name>A0A2G9T8I1_TELCI</name>
<comment type="subcellular location">
    <subcellularLocation>
        <location evidence="1">Membrane</location>
        <topology evidence="1">Single-pass type I membrane protein</topology>
    </subcellularLocation>
</comment>
<dbReference type="InterPro" id="IPR048286">
    <property type="entry name" value="Integrin_alpha_Ig-like_3"/>
</dbReference>
<dbReference type="SUPFAM" id="SSF69179">
    <property type="entry name" value="Integrin domains"/>
    <property type="match status" value="1"/>
</dbReference>